<dbReference type="RefSeq" id="WP_188814019.1">
    <property type="nucleotide sequence ID" value="NZ_BMHT01000003.1"/>
</dbReference>
<gene>
    <name evidence="1" type="ORF">GCM10011383_22090</name>
</gene>
<dbReference type="EMBL" id="BMHT01000003">
    <property type="protein sequence ID" value="GGF10506.1"/>
    <property type="molecule type" value="Genomic_DNA"/>
</dbReference>
<protein>
    <recommendedName>
        <fullName evidence="3">Cysteinyl-tRNA synthetase</fullName>
    </recommendedName>
</protein>
<comment type="caution">
    <text evidence="1">The sequence shown here is derived from an EMBL/GenBank/DDBJ whole genome shotgun (WGS) entry which is preliminary data.</text>
</comment>
<sequence>MQAFDEGSIRFTFPDSWFVLKYDDCPYYRGPVVRTGTDAAAVDFIVASPTQPATLILIEVKDFRRYEVENRSRLVSGDLATEVARKVLDSLGALFVGARANYAELRPFASMLLLPPDQIQVVLLLEEDQFTRGSGNTRSRLKQDTQLKRRGDLLQDLKTKLKPFRISPSLHDAANVPTQAGWSAVAFPITLA</sequence>
<organism evidence="1 2">
    <name type="scientific">Hymenobacter cavernae</name>
    <dbReference type="NCBI Taxonomy" id="2044852"/>
    <lineage>
        <taxon>Bacteria</taxon>
        <taxon>Pseudomonadati</taxon>
        <taxon>Bacteroidota</taxon>
        <taxon>Cytophagia</taxon>
        <taxon>Cytophagales</taxon>
        <taxon>Hymenobacteraceae</taxon>
        <taxon>Hymenobacter</taxon>
    </lineage>
</organism>
<evidence type="ECO:0000313" key="2">
    <source>
        <dbReference type="Proteomes" id="UP000632273"/>
    </source>
</evidence>
<evidence type="ECO:0000313" key="1">
    <source>
        <dbReference type="EMBL" id="GGF10506.1"/>
    </source>
</evidence>
<proteinExistence type="predicted"/>
<keyword evidence="2" id="KW-1185">Reference proteome</keyword>
<reference evidence="2" key="1">
    <citation type="journal article" date="2019" name="Int. J. Syst. Evol. Microbiol.">
        <title>The Global Catalogue of Microorganisms (GCM) 10K type strain sequencing project: providing services to taxonomists for standard genome sequencing and annotation.</title>
        <authorList>
            <consortium name="The Broad Institute Genomics Platform"/>
            <consortium name="The Broad Institute Genome Sequencing Center for Infectious Disease"/>
            <person name="Wu L."/>
            <person name="Ma J."/>
        </authorList>
    </citation>
    <scope>NUCLEOTIDE SEQUENCE [LARGE SCALE GENOMIC DNA]</scope>
    <source>
        <strain evidence="2">CGMCC 1.15197</strain>
    </source>
</reference>
<dbReference type="Proteomes" id="UP000632273">
    <property type="component" value="Unassembled WGS sequence"/>
</dbReference>
<name>A0ABQ1U469_9BACT</name>
<accession>A0ABQ1U469</accession>
<evidence type="ECO:0008006" key="3">
    <source>
        <dbReference type="Google" id="ProtNLM"/>
    </source>
</evidence>